<evidence type="ECO:0000256" key="2">
    <source>
        <dbReference type="ARBA" id="ARBA00022679"/>
    </source>
</evidence>
<keyword evidence="3" id="KW-0418">Kinase</keyword>
<gene>
    <name evidence="6" type="ORF">JJB74_10890</name>
</gene>
<dbReference type="InterPro" id="IPR052028">
    <property type="entry name" value="HipA_Ser/Thr_kinase"/>
</dbReference>
<evidence type="ECO:0000256" key="1">
    <source>
        <dbReference type="ARBA" id="ARBA00010164"/>
    </source>
</evidence>
<dbReference type="CDD" id="cd17808">
    <property type="entry name" value="HipA_Ec_like"/>
    <property type="match status" value="1"/>
</dbReference>
<keyword evidence="7" id="KW-1185">Reference proteome</keyword>
<dbReference type="Proteomes" id="UP000622890">
    <property type="component" value="Unassembled WGS sequence"/>
</dbReference>
<protein>
    <submittedName>
        <fullName evidence="6">Type II toxin-antitoxin system HipA family toxin</fullName>
    </submittedName>
</protein>
<evidence type="ECO:0000256" key="3">
    <source>
        <dbReference type="ARBA" id="ARBA00022777"/>
    </source>
</evidence>
<dbReference type="InterPro" id="IPR012893">
    <property type="entry name" value="HipA-like_C"/>
</dbReference>
<dbReference type="Pfam" id="PF13657">
    <property type="entry name" value="Couple_hipA"/>
    <property type="match status" value="1"/>
</dbReference>
<dbReference type="NCBIfam" id="TIGR03071">
    <property type="entry name" value="couple_hipA"/>
    <property type="match status" value="1"/>
</dbReference>
<dbReference type="RefSeq" id="WP_200591870.1">
    <property type="nucleotide sequence ID" value="NZ_JAEPBG010000003.1"/>
</dbReference>
<dbReference type="Pfam" id="PF07804">
    <property type="entry name" value="HipA_C"/>
    <property type="match status" value="1"/>
</dbReference>
<dbReference type="GO" id="GO:0004674">
    <property type="term" value="F:protein serine/threonine kinase activity"/>
    <property type="evidence" value="ECO:0007669"/>
    <property type="project" value="TreeGrafter"/>
</dbReference>
<name>A0A934W1F5_9BURK</name>
<reference evidence="6" key="1">
    <citation type="submission" date="2021-01" db="EMBL/GenBank/DDBJ databases">
        <title>Genome sequence of strain Noviherbaspirillum sp. DKR-6.</title>
        <authorList>
            <person name="Chaudhary D.K."/>
        </authorList>
    </citation>
    <scope>NUCLEOTIDE SEQUENCE</scope>
    <source>
        <strain evidence="6">DKR-6</strain>
    </source>
</reference>
<dbReference type="PANTHER" id="PTHR37419">
    <property type="entry name" value="SERINE/THREONINE-PROTEIN KINASE TOXIN HIPA"/>
    <property type="match status" value="1"/>
</dbReference>
<keyword evidence="2" id="KW-0808">Transferase</keyword>
<dbReference type="PANTHER" id="PTHR37419:SF1">
    <property type="entry name" value="SERINE_THREONINE-PROTEIN KINASE TOXIN HIPA"/>
    <property type="match status" value="1"/>
</dbReference>
<evidence type="ECO:0000259" key="4">
    <source>
        <dbReference type="Pfam" id="PF07804"/>
    </source>
</evidence>
<comment type="caution">
    <text evidence="6">The sequence shown here is derived from an EMBL/GenBank/DDBJ whole genome shotgun (WGS) entry which is preliminary data.</text>
</comment>
<dbReference type="EMBL" id="JAEPBG010000003">
    <property type="protein sequence ID" value="MBK4735116.1"/>
    <property type="molecule type" value="Genomic_DNA"/>
</dbReference>
<feature type="domain" description="HipA-like C-terminal" evidence="4">
    <location>
        <begin position="158"/>
        <end position="405"/>
    </location>
</feature>
<evidence type="ECO:0000259" key="5">
    <source>
        <dbReference type="Pfam" id="PF13657"/>
    </source>
</evidence>
<dbReference type="InterPro" id="IPR017508">
    <property type="entry name" value="HipA_N1"/>
</dbReference>
<feature type="domain" description="HipA N-terminal subdomain 1" evidence="5">
    <location>
        <begin position="10"/>
        <end position="111"/>
    </location>
</feature>
<organism evidence="6 7">
    <name type="scientific">Noviherbaspirillum pedocola</name>
    <dbReference type="NCBI Taxonomy" id="2801341"/>
    <lineage>
        <taxon>Bacteria</taxon>
        <taxon>Pseudomonadati</taxon>
        <taxon>Pseudomonadota</taxon>
        <taxon>Betaproteobacteria</taxon>
        <taxon>Burkholderiales</taxon>
        <taxon>Oxalobacteraceae</taxon>
        <taxon>Noviherbaspirillum</taxon>
    </lineage>
</organism>
<evidence type="ECO:0000313" key="6">
    <source>
        <dbReference type="EMBL" id="MBK4735116.1"/>
    </source>
</evidence>
<dbReference type="GO" id="GO:0005829">
    <property type="term" value="C:cytosol"/>
    <property type="evidence" value="ECO:0007669"/>
    <property type="project" value="TreeGrafter"/>
</dbReference>
<proteinExistence type="inferred from homology"/>
<comment type="similarity">
    <text evidence="1">Belongs to the HipA Ser/Thr kinase family.</text>
</comment>
<dbReference type="AlphaFoldDB" id="A0A934W1F5"/>
<evidence type="ECO:0000313" key="7">
    <source>
        <dbReference type="Proteomes" id="UP000622890"/>
    </source>
</evidence>
<accession>A0A934W1F5</accession>
<sequence>MGRPSKTQALAVWQNGVRVGEWRLPPQGEPVFAYDADWFASSACRSLSLSLPAIEAHPIVRSEAVNFFFDNLLPDSEAIRRRVQQRFRADDASAFSLLGAIGRDCAGAIQLLPPDEEPRNWRSIEAEPLGEDDVERLLRNTVNPAHALAPGGEEDLRLSIAGAQEKTALLWNEGNWCLPRNSTPTTHIFKLPLGLVGNRRADMSTSVENEWLCARILEAFGLPVPRSAILVFGATRALVVERFDRRLSRDGYWLRLPQEDFCQAHGVPASRRYEADGGVGMHAIATLLANSAARDEDLKVFLKAQVVFWLLRATDGHAKNFSLFLEAGDRYRLTPLYDVISTWPIIGTGANQLAPQEVKMAMAWIGRNRHYRAAEVQRRHMVETARRCGYGGAPDALIDEAIDAAPGVATTVWQALPPGFPEALAQRILDGMLAAAAQLRS</sequence>